<proteinExistence type="predicted"/>
<dbReference type="SUPFAM" id="SSF88713">
    <property type="entry name" value="Glycoside hydrolase/deacetylase"/>
    <property type="match status" value="1"/>
</dbReference>
<evidence type="ECO:0000313" key="2">
    <source>
        <dbReference type="Proteomes" id="UP000271889"/>
    </source>
</evidence>
<dbReference type="OrthoDB" id="10454542at2759"/>
<dbReference type="Gene3D" id="3.20.20.370">
    <property type="entry name" value="Glycoside hydrolase/deacetylase"/>
    <property type="match status" value="1"/>
</dbReference>
<evidence type="ECO:0000313" key="1">
    <source>
        <dbReference type="EMBL" id="VDN38436.1"/>
    </source>
</evidence>
<dbReference type="AlphaFoldDB" id="A0A3P7R5M0"/>
<gene>
    <name evidence="1" type="ORF">CGOC_LOCUS13736</name>
</gene>
<reference evidence="1 2" key="1">
    <citation type="submission" date="2018-11" db="EMBL/GenBank/DDBJ databases">
        <authorList>
            <consortium name="Pathogen Informatics"/>
        </authorList>
    </citation>
    <scope>NUCLEOTIDE SEQUENCE [LARGE SCALE GENOMIC DNA]</scope>
</reference>
<dbReference type="EMBL" id="UYRV01134451">
    <property type="protein sequence ID" value="VDN38436.1"/>
    <property type="molecule type" value="Genomic_DNA"/>
</dbReference>
<organism evidence="1 2">
    <name type="scientific">Cylicostephanus goldi</name>
    <name type="common">Nematode worm</name>
    <dbReference type="NCBI Taxonomy" id="71465"/>
    <lineage>
        <taxon>Eukaryota</taxon>
        <taxon>Metazoa</taxon>
        <taxon>Ecdysozoa</taxon>
        <taxon>Nematoda</taxon>
        <taxon>Chromadorea</taxon>
        <taxon>Rhabditida</taxon>
        <taxon>Rhabditina</taxon>
        <taxon>Rhabditomorpha</taxon>
        <taxon>Strongyloidea</taxon>
        <taxon>Strongylidae</taxon>
        <taxon>Cylicostephanus</taxon>
    </lineage>
</organism>
<dbReference type="GO" id="GO:0005975">
    <property type="term" value="P:carbohydrate metabolic process"/>
    <property type="evidence" value="ECO:0007669"/>
    <property type="project" value="InterPro"/>
</dbReference>
<accession>A0A3P7R5M0</accession>
<keyword evidence="2" id="KW-1185">Reference proteome</keyword>
<dbReference type="InterPro" id="IPR011330">
    <property type="entry name" value="Glyco_hydro/deAcase_b/a-brl"/>
</dbReference>
<name>A0A3P7R5M0_CYLGO</name>
<sequence length="124" mass="15057">MPQNWLLLDPTCHHDDEKLFELADKFINAKDDYGYPMMFYLWGHAYEFEANNNWERIEEFAEKISGKEDVWYATNIEICEYTEDFKRLRTNVDFTKVYNPAARTIWFTYRDKPYKIEPGEEMSI</sequence>
<protein>
    <submittedName>
        <fullName evidence="1">Uncharacterized protein</fullName>
    </submittedName>
</protein>
<dbReference type="Proteomes" id="UP000271889">
    <property type="component" value="Unassembled WGS sequence"/>
</dbReference>